<dbReference type="SUPFAM" id="SSF56024">
    <property type="entry name" value="Phospholipase D/nuclease"/>
    <property type="match status" value="2"/>
</dbReference>
<accession>A0A8K0KUT8</accession>
<dbReference type="Gene3D" id="3.30.870.10">
    <property type="entry name" value="Endonuclease Chain A"/>
    <property type="match status" value="2"/>
</dbReference>
<dbReference type="OrthoDB" id="9997422at2759"/>
<dbReference type="CDD" id="cd00138">
    <property type="entry name" value="PLDc_SF"/>
    <property type="match status" value="2"/>
</dbReference>
<dbReference type="GO" id="GO:0032049">
    <property type="term" value="P:cardiolipin biosynthetic process"/>
    <property type="evidence" value="ECO:0007669"/>
    <property type="project" value="UniProtKB-ARBA"/>
</dbReference>
<evidence type="ECO:0000256" key="1">
    <source>
        <dbReference type="SAM" id="MobiDB-lite"/>
    </source>
</evidence>
<dbReference type="SMART" id="SM00155">
    <property type="entry name" value="PLDc"/>
    <property type="match status" value="2"/>
</dbReference>
<evidence type="ECO:0000313" key="4">
    <source>
        <dbReference type="Proteomes" id="UP000809789"/>
    </source>
</evidence>
<dbReference type="InterPro" id="IPR025202">
    <property type="entry name" value="PLD-like_dom"/>
</dbReference>
<dbReference type="GO" id="GO:0030572">
    <property type="term" value="F:phosphatidyltransferase activity"/>
    <property type="evidence" value="ECO:0007669"/>
    <property type="project" value="UniProtKB-ARBA"/>
</dbReference>
<dbReference type="InterPro" id="IPR001736">
    <property type="entry name" value="PLipase_D/transphosphatidylase"/>
</dbReference>
<evidence type="ECO:0000313" key="3">
    <source>
        <dbReference type="EMBL" id="KAG8623617.1"/>
    </source>
</evidence>
<proteinExistence type="predicted"/>
<dbReference type="EMBL" id="JAESVG020000010">
    <property type="protein sequence ID" value="KAG8623617.1"/>
    <property type="molecule type" value="Genomic_DNA"/>
</dbReference>
<feature type="domain" description="PLD phosphodiesterase" evidence="2">
    <location>
        <begin position="528"/>
        <end position="555"/>
    </location>
</feature>
<dbReference type="AlphaFoldDB" id="A0A8K0KUT8"/>
<evidence type="ECO:0000259" key="2">
    <source>
        <dbReference type="PROSITE" id="PS50035"/>
    </source>
</evidence>
<feature type="region of interest" description="Disordered" evidence="1">
    <location>
        <begin position="27"/>
        <end position="68"/>
    </location>
</feature>
<feature type="domain" description="PLD phosphodiesterase" evidence="2">
    <location>
        <begin position="226"/>
        <end position="253"/>
    </location>
</feature>
<sequence length="636" mass="70588">MTPTLTDKVQKLCEDQRSVISILAGNAGSQHPHEASEQLLSGHVTDSPQTSPPTQHHPAATEDLEKARSCGKWGQTQPTDLFLNIWHDALKRLEHDPLAGVVSPSLMGSSGTVPFTIIAPLPDICRHMCNLIARAQHEVILATNYWKESQASTLITDSLKELSRRAGERGSRAVVKIIYDRGSIKQVLNNHLEVGEAEWTASGVALPSKADLPYLDLEVVNYHRPALGTFHAKFMIVDRQVAIVQSNNIQDNDNLEMMSHLEGPIVDSLYDMALLTWSSELKPPLPLLWEKKSVATNTASYETQTFIDLAKDFPHSICHKAKELNEKSGRLPRHDAGNPHYDTDLAGEMTRMQSQLTPLPGEAVVDLVAGHLNSSTKQTLKATAPPCPIDENMTPFIIHAVHDPFPIALVNRKPHGALNHASVRTPQNEAWLSAIRHAQSSIFIQSPDVNAAPLIPALLTAVRRGVEVIVYACLGYNDLGELLPYQGGTNEMIAHKMYMDLEPEHRKHLKWHWYVAKDQTKPLHNKFKQRSCHIKLMIIDSRIAIQGSGNQDTQSWYHSQEVNVLIDSELVCKDWLAALKRNQNTHLYGAVSQEDGVWRDENGKEAEGAMGINPGHFSWAKGMWGAVQRVRGAGGF</sequence>
<dbReference type="PROSITE" id="PS50035">
    <property type="entry name" value="PLD"/>
    <property type="match status" value="2"/>
</dbReference>
<dbReference type="Pfam" id="PF13091">
    <property type="entry name" value="PLDc_2"/>
    <property type="match status" value="2"/>
</dbReference>
<reference evidence="3" key="1">
    <citation type="submission" date="2021-07" db="EMBL/GenBank/DDBJ databases">
        <title>Elsinoe batatas strain:CRI-CJ2 Genome sequencing and assembly.</title>
        <authorList>
            <person name="Huang L."/>
        </authorList>
    </citation>
    <scope>NUCLEOTIDE SEQUENCE</scope>
    <source>
        <strain evidence="3">CRI-CJ2</strain>
    </source>
</reference>
<organism evidence="3 4">
    <name type="scientific">Elsinoe batatas</name>
    <dbReference type="NCBI Taxonomy" id="2601811"/>
    <lineage>
        <taxon>Eukaryota</taxon>
        <taxon>Fungi</taxon>
        <taxon>Dikarya</taxon>
        <taxon>Ascomycota</taxon>
        <taxon>Pezizomycotina</taxon>
        <taxon>Dothideomycetes</taxon>
        <taxon>Dothideomycetidae</taxon>
        <taxon>Myriangiales</taxon>
        <taxon>Elsinoaceae</taxon>
        <taxon>Elsinoe</taxon>
    </lineage>
</organism>
<feature type="compositionally biased region" description="Basic and acidic residues" evidence="1">
    <location>
        <begin position="59"/>
        <end position="68"/>
    </location>
</feature>
<comment type="caution">
    <text evidence="3">The sequence shown here is derived from an EMBL/GenBank/DDBJ whole genome shotgun (WGS) entry which is preliminary data.</text>
</comment>
<feature type="compositionally biased region" description="Polar residues" evidence="1">
    <location>
        <begin position="44"/>
        <end position="54"/>
    </location>
</feature>
<dbReference type="PANTHER" id="PTHR21248">
    <property type="entry name" value="CARDIOLIPIN SYNTHASE"/>
    <property type="match status" value="1"/>
</dbReference>
<keyword evidence="4" id="KW-1185">Reference proteome</keyword>
<dbReference type="PANTHER" id="PTHR21248:SF22">
    <property type="entry name" value="PHOSPHOLIPASE D"/>
    <property type="match status" value="1"/>
</dbReference>
<gene>
    <name evidence="3" type="ORF">KVT40_008593</name>
</gene>
<dbReference type="Proteomes" id="UP000809789">
    <property type="component" value="Unassembled WGS sequence"/>
</dbReference>
<name>A0A8K0KUT8_9PEZI</name>
<protein>
    <recommendedName>
        <fullName evidence="2">PLD phosphodiesterase domain-containing protein</fullName>
    </recommendedName>
</protein>